<name>A0A382Z938_9ZZZZ</name>
<organism evidence="1">
    <name type="scientific">marine metagenome</name>
    <dbReference type="NCBI Taxonomy" id="408172"/>
    <lineage>
        <taxon>unclassified sequences</taxon>
        <taxon>metagenomes</taxon>
        <taxon>ecological metagenomes</taxon>
    </lineage>
</organism>
<sequence>MSVKACVFLMLENQRLPILRVLFSIIQYKSRLFGMGTLSDM</sequence>
<protein>
    <submittedName>
        <fullName evidence="1">Uncharacterized protein</fullName>
    </submittedName>
</protein>
<dbReference type="EMBL" id="UINC01181887">
    <property type="protein sequence ID" value="SVD91810.1"/>
    <property type="molecule type" value="Genomic_DNA"/>
</dbReference>
<accession>A0A382Z938</accession>
<proteinExistence type="predicted"/>
<evidence type="ECO:0000313" key="1">
    <source>
        <dbReference type="EMBL" id="SVD91810.1"/>
    </source>
</evidence>
<dbReference type="AlphaFoldDB" id="A0A382Z938"/>
<reference evidence="1" key="1">
    <citation type="submission" date="2018-05" db="EMBL/GenBank/DDBJ databases">
        <authorList>
            <person name="Lanie J.A."/>
            <person name="Ng W.-L."/>
            <person name="Kazmierczak K.M."/>
            <person name="Andrzejewski T.M."/>
            <person name="Davidsen T.M."/>
            <person name="Wayne K.J."/>
            <person name="Tettelin H."/>
            <person name="Glass J.I."/>
            <person name="Rusch D."/>
            <person name="Podicherti R."/>
            <person name="Tsui H.-C.T."/>
            <person name="Winkler M.E."/>
        </authorList>
    </citation>
    <scope>NUCLEOTIDE SEQUENCE</scope>
</reference>
<gene>
    <name evidence="1" type="ORF">METZ01_LOCUS444664</name>
</gene>
<feature type="non-terminal residue" evidence="1">
    <location>
        <position position="41"/>
    </location>
</feature>